<evidence type="ECO:0000313" key="2">
    <source>
        <dbReference type="Proteomes" id="UP001239111"/>
    </source>
</evidence>
<reference evidence="1" key="1">
    <citation type="submission" date="2023-04" db="EMBL/GenBank/DDBJ databases">
        <title>A chromosome-level genome assembly of the parasitoid wasp Eretmocerus hayati.</title>
        <authorList>
            <person name="Zhong Y."/>
            <person name="Liu S."/>
            <person name="Liu Y."/>
        </authorList>
    </citation>
    <scope>NUCLEOTIDE SEQUENCE</scope>
    <source>
        <strain evidence="1">ZJU_SS_LIU_2023</strain>
    </source>
</reference>
<proteinExistence type="predicted"/>
<keyword evidence="2" id="KW-1185">Reference proteome</keyword>
<name>A0ACC2NH19_9HYME</name>
<organism evidence="1 2">
    <name type="scientific">Eretmocerus hayati</name>
    <dbReference type="NCBI Taxonomy" id="131215"/>
    <lineage>
        <taxon>Eukaryota</taxon>
        <taxon>Metazoa</taxon>
        <taxon>Ecdysozoa</taxon>
        <taxon>Arthropoda</taxon>
        <taxon>Hexapoda</taxon>
        <taxon>Insecta</taxon>
        <taxon>Pterygota</taxon>
        <taxon>Neoptera</taxon>
        <taxon>Endopterygota</taxon>
        <taxon>Hymenoptera</taxon>
        <taxon>Apocrita</taxon>
        <taxon>Proctotrupomorpha</taxon>
        <taxon>Chalcidoidea</taxon>
        <taxon>Aphelinidae</taxon>
        <taxon>Aphelininae</taxon>
        <taxon>Eretmocerus</taxon>
    </lineage>
</organism>
<accession>A0ACC2NH19</accession>
<sequence length="507" mass="56533">MRYVAALDVGTTTIRCHVLDENGHSVKACTEKVKLLYPKPGYVEIDPDWLWDAIVRVVKECFQGSGIDPSKIETLGIATQRCSIITWDPETGKHYHNFITWKDLRADSLVNEWNSSLAMRGLRLGSKFLYTLSRNKRYQAGSVLQLMNQQMTLRLLWALQNVEGLREAADSGKAVFGGVDCWLLYKLTGEHVTDVSSASASGLYDPFTMQWSGWAQRMFGLPATMFPRVVDTAGDLGIAKLYDDLTIPISCSMADQAASLFGSGCFKPGEIKLTMGTGSFFNVNTGSQPHASITGLYPLVGWRYGSELVYVVEGSSNDTGTIIEWTKSLDLIQNPLDTSALANSVKNSDGVYFIPAFSGLQAPISDQNAASGFLGVKPTTSKAHLVRSILESLVFRVLLIYECIHRETKFTYHTIRVDGGVSLNDFIMQLLADLTGLEVERSTSSEMSIFGVAFLAGLHKGIWKSKDDILKIRQVQEVFHPNKERLAEYQNLIQDWRRAVERFKNWY</sequence>
<comment type="caution">
    <text evidence="1">The sequence shown here is derived from an EMBL/GenBank/DDBJ whole genome shotgun (WGS) entry which is preliminary data.</text>
</comment>
<dbReference type="EMBL" id="CM056743">
    <property type="protein sequence ID" value="KAJ8670409.1"/>
    <property type="molecule type" value="Genomic_DNA"/>
</dbReference>
<protein>
    <submittedName>
        <fullName evidence="1">Uncharacterized protein</fullName>
    </submittedName>
</protein>
<gene>
    <name evidence="1" type="ORF">QAD02_001668</name>
</gene>
<evidence type="ECO:0000313" key="1">
    <source>
        <dbReference type="EMBL" id="KAJ8670409.1"/>
    </source>
</evidence>
<dbReference type="Proteomes" id="UP001239111">
    <property type="component" value="Chromosome 3"/>
</dbReference>